<sequence length="139" mass="15478">MNGVEHHRTTPLFGKLFLPPDSRITWRFNAADEASSAVKQNLLAYPSPTSTAVGIVLFAVTPLVTICREKPAWRRTCSDKFFGGVLQSTAANCPSERTRTEPCGTSQACCEARKSNKKGQRIRRIRGMTFDLAFSPRTW</sequence>
<evidence type="ECO:0000313" key="1">
    <source>
        <dbReference type="EMBL" id="GLB44468.1"/>
    </source>
</evidence>
<reference evidence="1" key="1">
    <citation type="submission" date="2022-07" db="EMBL/GenBank/DDBJ databases">
        <title>The genome of Lyophyllum shimeji provides insight into the initial evolution of ectomycorrhizal fungal genome.</title>
        <authorList>
            <person name="Kobayashi Y."/>
            <person name="Shibata T."/>
            <person name="Hirakawa H."/>
            <person name="Shigenobu S."/>
            <person name="Nishiyama T."/>
            <person name="Yamada A."/>
            <person name="Hasebe M."/>
            <person name="Kawaguchi M."/>
        </authorList>
    </citation>
    <scope>NUCLEOTIDE SEQUENCE</scope>
    <source>
        <strain evidence="1">AT787</strain>
    </source>
</reference>
<dbReference type="Proteomes" id="UP001063166">
    <property type="component" value="Unassembled WGS sequence"/>
</dbReference>
<dbReference type="EMBL" id="BRPK01000017">
    <property type="protein sequence ID" value="GLB44468.1"/>
    <property type="molecule type" value="Genomic_DNA"/>
</dbReference>
<protein>
    <submittedName>
        <fullName evidence="1">Uncharacterized protein</fullName>
    </submittedName>
</protein>
<keyword evidence="2" id="KW-1185">Reference proteome</keyword>
<dbReference type="AlphaFoldDB" id="A0A9P3UTC0"/>
<proteinExistence type="predicted"/>
<gene>
    <name evidence="1" type="ORF">LshimejAT787_1700950</name>
</gene>
<accession>A0A9P3UTC0</accession>
<name>A0A9P3UTC0_LYOSH</name>
<evidence type="ECO:0000313" key="2">
    <source>
        <dbReference type="Proteomes" id="UP001063166"/>
    </source>
</evidence>
<organism evidence="1 2">
    <name type="scientific">Lyophyllum shimeji</name>
    <name type="common">Hon-shimeji</name>
    <name type="synonym">Tricholoma shimeji</name>
    <dbReference type="NCBI Taxonomy" id="47721"/>
    <lineage>
        <taxon>Eukaryota</taxon>
        <taxon>Fungi</taxon>
        <taxon>Dikarya</taxon>
        <taxon>Basidiomycota</taxon>
        <taxon>Agaricomycotina</taxon>
        <taxon>Agaricomycetes</taxon>
        <taxon>Agaricomycetidae</taxon>
        <taxon>Agaricales</taxon>
        <taxon>Tricholomatineae</taxon>
        <taxon>Lyophyllaceae</taxon>
        <taxon>Lyophyllum</taxon>
    </lineage>
</organism>
<comment type="caution">
    <text evidence="1">The sequence shown here is derived from an EMBL/GenBank/DDBJ whole genome shotgun (WGS) entry which is preliminary data.</text>
</comment>